<dbReference type="GO" id="GO:0043565">
    <property type="term" value="F:sequence-specific DNA binding"/>
    <property type="evidence" value="ECO:0007669"/>
    <property type="project" value="InterPro"/>
</dbReference>
<dbReference type="GO" id="GO:0003700">
    <property type="term" value="F:DNA-binding transcription factor activity"/>
    <property type="evidence" value="ECO:0007669"/>
    <property type="project" value="InterPro"/>
</dbReference>
<name>A0A7T8A110_9FLAO</name>
<keyword evidence="3" id="KW-1185">Reference proteome</keyword>
<accession>A0A7T8A110</accession>
<dbReference type="InterPro" id="IPR018060">
    <property type="entry name" value="HTH_AraC"/>
</dbReference>
<dbReference type="OrthoDB" id="636258at2"/>
<evidence type="ECO:0000313" key="2">
    <source>
        <dbReference type="EMBL" id="QQN61120.1"/>
    </source>
</evidence>
<evidence type="ECO:0000259" key="1">
    <source>
        <dbReference type="PROSITE" id="PS01124"/>
    </source>
</evidence>
<dbReference type="GeneID" id="98906917"/>
<dbReference type="Proteomes" id="UP000595426">
    <property type="component" value="Chromosome"/>
</dbReference>
<protein>
    <submittedName>
        <fullName evidence="2">Helix-turn-helix domain-containing protein</fullName>
    </submittedName>
</protein>
<dbReference type="Gene3D" id="1.10.10.60">
    <property type="entry name" value="Homeodomain-like"/>
    <property type="match status" value="1"/>
</dbReference>
<proteinExistence type="predicted"/>
<sequence>MVNESNQYFSDYFKRNTFKKFQDYVLHTKLRIARSRAKFTNASFQEAASKLGFTDSSHLNKMIKKYRENNVRNKKGNVRLQ</sequence>
<organism evidence="2 3">
    <name type="scientific">Elizabethkingia bruuniana</name>
    <dbReference type="NCBI Taxonomy" id="1756149"/>
    <lineage>
        <taxon>Bacteria</taxon>
        <taxon>Pseudomonadati</taxon>
        <taxon>Bacteroidota</taxon>
        <taxon>Flavobacteriia</taxon>
        <taxon>Flavobacteriales</taxon>
        <taxon>Weeksellaceae</taxon>
        <taxon>Elizabethkingia</taxon>
    </lineage>
</organism>
<reference evidence="2 3" key="1">
    <citation type="submission" date="2020-12" db="EMBL/GenBank/DDBJ databases">
        <title>FDA dAtabase for Regulatory Grade micrObial Sequences (FDA-ARGOS): Supporting development and validation of Infectious Disease Dx tests.</title>
        <authorList>
            <person name="Kerrigan L."/>
            <person name="Long C."/>
            <person name="Tallon L."/>
            <person name="Sadzewicz L."/>
            <person name="Zhao X."/>
            <person name="Boylan J."/>
            <person name="Ott S."/>
            <person name="Bowen H."/>
            <person name="Vavikolanu K."/>
            <person name="Mehta A."/>
            <person name="Aluvathingal J."/>
            <person name="Nadendla S."/>
            <person name="Yan Y."/>
            <person name="Sichtig H."/>
        </authorList>
    </citation>
    <scope>NUCLEOTIDE SEQUENCE [LARGE SCALE GENOMIC DNA]</scope>
    <source>
        <strain evidence="2 3">FDAARGOS_1031</strain>
    </source>
</reference>
<dbReference type="RefSeq" id="WP_108721291.1">
    <property type="nucleotide sequence ID" value="NZ_CAJJUP010000001.1"/>
</dbReference>
<gene>
    <name evidence="2" type="ORF">I6H88_12170</name>
</gene>
<evidence type="ECO:0000313" key="3">
    <source>
        <dbReference type="Proteomes" id="UP000595426"/>
    </source>
</evidence>
<dbReference type="PROSITE" id="PS01124">
    <property type="entry name" value="HTH_ARAC_FAMILY_2"/>
    <property type="match status" value="1"/>
</dbReference>
<dbReference type="Pfam" id="PF12833">
    <property type="entry name" value="HTH_18"/>
    <property type="match status" value="1"/>
</dbReference>
<dbReference type="EMBL" id="CP067018">
    <property type="protein sequence ID" value="QQN61120.1"/>
    <property type="molecule type" value="Genomic_DNA"/>
</dbReference>
<dbReference type="AlphaFoldDB" id="A0A7T8A110"/>
<feature type="domain" description="HTH araC/xylS-type" evidence="1">
    <location>
        <begin position="1"/>
        <end position="66"/>
    </location>
</feature>